<dbReference type="Proteomes" id="UP000012106">
    <property type="component" value="Unassembled WGS sequence"/>
</dbReference>
<proteinExistence type="predicted"/>
<evidence type="ECO:0000313" key="2">
    <source>
        <dbReference type="Proteomes" id="UP000012106"/>
    </source>
</evidence>
<dbReference type="AlphaFoldDB" id="M6K2B5"/>
<comment type="caution">
    <text evidence="1">The sequence shown here is derived from an EMBL/GenBank/DDBJ whole genome shotgun (WGS) entry which is preliminary data.</text>
</comment>
<reference evidence="1 2" key="1">
    <citation type="submission" date="2013-01" db="EMBL/GenBank/DDBJ databases">
        <authorList>
            <person name="Harkins D.M."/>
            <person name="Durkin A.S."/>
            <person name="Brinkac L.M."/>
            <person name="Haft D.H."/>
            <person name="Selengut J.D."/>
            <person name="Sanka R."/>
            <person name="DePew J."/>
            <person name="Purushe J."/>
            <person name="Hartskeerl R.A."/>
            <person name="Ahmed A."/>
            <person name="van der Linden H."/>
            <person name="Goris M.G.A."/>
            <person name="Vinetz J.M."/>
            <person name="Sutton G.G."/>
            <person name="Nierman W.C."/>
            <person name="Fouts D.E."/>
        </authorList>
    </citation>
    <scope>NUCLEOTIDE SEQUENCE [LARGE SCALE GENOMIC DNA]</scope>
    <source>
        <strain evidence="1 2">MAVJ 401</strain>
    </source>
</reference>
<protein>
    <submittedName>
        <fullName evidence="1">Uncharacterized protein</fullName>
    </submittedName>
</protein>
<dbReference type="EMBL" id="AHMU02000047">
    <property type="protein sequence ID" value="EMN21917.1"/>
    <property type="molecule type" value="Genomic_DNA"/>
</dbReference>
<name>M6K2B5_9LEPT</name>
<gene>
    <name evidence="1" type="ORF">LEP1GSC063_3601</name>
</gene>
<accession>M6K2B5</accession>
<evidence type="ECO:0000313" key="1">
    <source>
        <dbReference type="EMBL" id="EMN21917.1"/>
    </source>
</evidence>
<organism evidence="1 2">
    <name type="scientific">Leptospira santarosai serovar Arenal str. MAVJ 401</name>
    <dbReference type="NCBI Taxonomy" id="1049976"/>
    <lineage>
        <taxon>Bacteria</taxon>
        <taxon>Pseudomonadati</taxon>
        <taxon>Spirochaetota</taxon>
        <taxon>Spirochaetia</taxon>
        <taxon>Leptospirales</taxon>
        <taxon>Leptospiraceae</taxon>
        <taxon>Leptospira</taxon>
    </lineage>
</organism>
<sequence>MVPFLYVRISRWGTSIKSKDNNLKIKFSYKIAVCDRDYQMKIHFIETPKIKNIRN</sequence>